<dbReference type="InterPro" id="IPR022853">
    <property type="entry name" value="FloA"/>
</dbReference>
<dbReference type="Proteomes" id="UP001527052">
    <property type="component" value="Unassembled WGS sequence"/>
</dbReference>
<evidence type="ECO:0000313" key="7">
    <source>
        <dbReference type="EMBL" id="MCY9546699.1"/>
    </source>
</evidence>
<reference evidence="7 8" key="1">
    <citation type="submission" date="2022-05" db="EMBL/GenBank/DDBJ databases">
        <title>Genome Sequencing of Bee-Associated Microbes.</title>
        <authorList>
            <person name="Dunlap C."/>
        </authorList>
    </citation>
    <scope>NUCLEOTIDE SEQUENCE [LARGE SCALE GENOMIC DNA]</scope>
    <source>
        <strain evidence="7 8">NRRL BD-083</strain>
    </source>
</reference>
<sequence length="333" mass="35581">MGFDLALIGPIAGLVILFIVLAVFFTFVPVALWISALAAGVRVSIFTLIGMRLRRVIPSRIVNPLIKAHKAGLPVTINQLESHYLAGGNVDRVVNALIAAHRANIELTFERCAAIDLAGRDVLEAVQMSVNPKVIETPFIAGVAMNGIEVKAKARITVRANIERLVGGAGEETVIARVGEGIVSTIGSASSHTTVLENPDMISQTVLAKGLDSGTAFEILSIDIADVDIGKNIGAELQIEQAQADKNIAQAKAEERRAMAVANEQEMIARVQEMKAKVVEAEAEVPQAMAEALRSGNLGIMDYMNYRNIQADTAMRDSISKVSSDKSDTNANE</sequence>
<evidence type="ECO:0000256" key="5">
    <source>
        <dbReference type="HAMAP-Rule" id="MF_01562"/>
    </source>
</evidence>
<evidence type="ECO:0000256" key="3">
    <source>
        <dbReference type="ARBA" id="ARBA00022989"/>
    </source>
</evidence>
<evidence type="ECO:0000256" key="1">
    <source>
        <dbReference type="ARBA" id="ARBA00022475"/>
    </source>
</evidence>
<keyword evidence="8" id="KW-1185">Reference proteome</keyword>
<keyword evidence="1 5" id="KW-1003">Cell membrane</keyword>
<dbReference type="EMBL" id="JAMDLZ010000011">
    <property type="protein sequence ID" value="MCY9546699.1"/>
    <property type="molecule type" value="Genomic_DNA"/>
</dbReference>
<comment type="subcellular location">
    <subcellularLocation>
        <location evidence="5">Cell membrane</location>
        <topology evidence="5">Multi-pass membrane protein</topology>
    </subcellularLocation>
    <subcellularLocation>
        <location evidence="5">Membrane raft</location>
        <topology evidence="5">Multi-pass membrane protein</topology>
    </subcellularLocation>
</comment>
<feature type="transmembrane region" description="Helical" evidence="5">
    <location>
        <begin position="31"/>
        <end position="51"/>
    </location>
</feature>
<dbReference type="NCBIfam" id="NF010186">
    <property type="entry name" value="PRK13665.1"/>
    <property type="match status" value="1"/>
</dbReference>
<feature type="transmembrane region" description="Helical" evidence="5">
    <location>
        <begin position="7"/>
        <end position="25"/>
    </location>
</feature>
<keyword evidence="3 5" id="KW-1133">Transmembrane helix</keyword>
<comment type="caution">
    <text evidence="7">The sequence shown here is derived from an EMBL/GenBank/DDBJ whole genome shotgun (WGS) entry which is preliminary data.</text>
</comment>
<evidence type="ECO:0000313" key="8">
    <source>
        <dbReference type="Proteomes" id="UP001527052"/>
    </source>
</evidence>
<evidence type="ECO:0000256" key="2">
    <source>
        <dbReference type="ARBA" id="ARBA00022692"/>
    </source>
</evidence>
<comment type="caution">
    <text evidence="5">Lacks conserved residue(s) required for the propagation of feature annotation.</text>
</comment>
<evidence type="ECO:0000256" key="6">
    <source>
        <dbReference type="SAM" id="Coils"/>
    </source>
</evidence>
<keyword evidence="4 5" id="KW-0472">Membrane</keyword>
<gene>
    <name evidence="5 7" type="primary">floA</name>
    <name evidence="7" type="ORF">M5W82_07010</name>
</gene>
<dbReference type="HAMAP" id="MF_01562">
    <property type="entry name" value="FloA"/>
    <property type="match status" value="1"/>
</dbReference>
<keyword evidence="6" id="KW-0175">Coiled coil</keyword>
<comment type="function">
    <text evidence="5">Found in functional membrane microdomains (FMM) that may be equivalent to eukaryotic membrane rafts FMMs are highly dynamic and increase in number as cells age. Flotillins are thought to be important factors in membrane fluidity.</text>
</comment>
<evidence type="ECO:0000256" key="4">
    <source>
        <dbReference type="ARBA" id="ARBA00023136"/>
    </source>
</evidence>
<keyword evidence="2 5" id="KW-0812">Transmembrane</keyword>
<comment type="similarity">
    <text evidence="5">Belongs to the flotillin-like FloA family.</text>
</comment>
<protein>
    <recommendedName>
        <fullName evidence="5">Flotillin-like protein FloA</fullName>
    </recommendedName>
</protein>
<dbReference type="RefSeq" id="WP_268636909.1">
    <property type="nucleotide sequence ID" value="NZ_JAMDLZ010000011.1"/>
</dbReference>
<name>A0ABT4EM12_9BACI</name>
<organism evidence="7 8">
    <name type="scientific">Lysinibacillus xylanilyticus</name>
    <dbReference type="NCBI Taxonomy" id="582475"/>
    <lineage>
        <taxon>Bacteria</taxon>
        <taxon>Bacillati</taxon>
        <taxon>Bacillota</taxon>
        <taxon>Bacilli</taxon>
        <taxon>Bacillales</taxon>
        <taxon>Bacillaceae</taxon>
        <taxon>Lysinibacillus</taxon>
    </lineage>
</organism>
<comment type="subunit">
    <text evidence="5">Homooligomerizes.</text>
</comment>
<accession>A0ABT4EM12</accession>
<proteinExistence type="inferred from homology"/>
<feature type="coiled-coil region" evidence="6">
    <location>
        <begin position="232"/>
        <end position="291"/>
    </location>
</feature>
<dbReference type="Pfam" id="PF12127">
    <property type="entry name" value="FloA"/>
    <property type="match status" value="1"/>
</dbReference>